<evidence type="ECO:0000256" key="1">
    <source>
        <dbReference type="ARBA" id="ARBA00008950"/>
    </source>
</evidence>
<dbReference type="EMBL" id="CP042806">
    <property type="protein sequence ID" value="QEE29212.1"/>
    <property type="molecule type" value="Genomic_DNA"/>
</dbReference>
<keyword evidence="5" id="KW-1185">Reference proteome</keyword>
<dbReference type="EC" id="3.1.4.-" evidence="2"/>
<evidence type="ECO:0000313" key="5">
    <source>
        <dbReference type="Proteomes" id="UP000321820"/>
    </source>
</evidence>
<dbReference type="InterPro" id="IPR000979">
    <property type="entry name" value="Phosphodiesterase_MJ0936/Vps29"/>
</dbReference>
<name>A0A5B9EAQ1_9BACT</name>
<dbReference type="GO" id="GO:0016787">
    <property type="term" value="F:hydrolase activity"/>
    <property type="evidence" value="ECO:0007669"/>
    <property type="project" value="UniProtKB-UniRule"/>
</dbReference>
<reference evidence="4 5" key="1">
    <citation type="submission" date="2019-08" db="EMBL/GenBank/DDBJ databases">
        <title>Complete genome sequence of Terriglobus albidus strain ORNL.</title>
        <authorList>
            <person name="Podar M."/>
        </authorList>
    </citation>
    <scope>NUCLEOTIDE SEQUENCE [LARGE SCALE GENOMIC DNA]</scope>
    <source>
        <strain evidence="4 5">ORNL</strain>
    </source>
</reference>
<dbReference type="Proteomes" id="UP000321820">
    <property type="component" value="Chromosome"/>
</dbReference>
<dbReference type="InterPro" id="IPR024654">
    <property type="entry name" value="Calcineurin-like_PHP_lpxH"/>
</dbReference>
<evidence type="ECO:0000313" key="4">
    <source>
        <dbReference type="EMBL" id="QEE29212.1"/>
    </source>
</evidence>
<accession>A0A5B9EAQ1</accession>
<dbReference type="KEGG" id="talb:FTW19_15155"/>
<dbReference type="PANTHER" id="PTHR11124">
    <property type="entry name" value="VACUOLAR SORTING PROTEIN VPS29"/>
    <property type="match status" value="1"/>
</dbReference>
<sequence>MFRIGVLSDTHDLLRPEVLPALSGMKHILHAGDIGSPQILDNLRSIAPVTAIRGNTDTHGPCALLPATEMIELAGRFFYLVHDIAQLDINPSAAGVDCVIFGHSHKPSFEERHGVFYLNPGSCGPRRFNLPITLALLEIDADRITHRLVDLTHT</sequence>
<dbReference type="InterPro" id="IPR029052">
    <property type="entry name" value="Metallo-depent_PP-like"/>
</dbReference>
<dbReference type="AlphaFoldDB" id="A0A5B9EAQ1"/>
<comment type="cofactor">
    <cofactor evidence="2">
        <name>a divalent metal cation</name>
        <dbReference type="ChEBI" id="CHEBI:60240"/>
    </cofactor>
</comment>
<dbReference type="RefSeq" id="WP_147648407.1">
    <property type="nucleotide sequence ID" value="NZ_CP042806.1"/>
</dbReference>
<dbReference type="OrthoDB" id="9800565at2"/>
<dbReference type="NCBIfam" id="TIGR00040">
    <property type="entry name" value="yfcE"/>
    <property type="match status" value="1"/>
</dbReference>
<keyword evidence="2" id="KW-0479">Metal-binding</keyword>
<dbReference type="SUPFAM" id="SSF56300">
    <property type="entry name" value="Metallo-dependent phosphatases"/>
    <property type="match status" value="1"/>
</dbReference>
<proteinExistence type="inferred from homology"/>
<evidence type="ECO:0000259" key="3">
    <source>
        <dbReference type="Pfam" id="PF12850"/>
    </source>
</evidence>
<evidence type="ECO:0000256" key="2">
    <source>
        <dbReference type="RuleBase" id="RU362039"/>
    </source>
</evidence>
<comment type="similarity">
    <text evidence="1 2">Belongs to the metallophosphoesterase superfamily. YfcE family.</text>
</comment>
<protein>
    <recommendedName>
        <fullName evidence="2">Phosphoesterase</fullName>
        <ecNumber evidence="2">3.1.4.-</ecNumber>
    </recommendedName>
</protein>
<dbReference type="Pfam" id="PF12850">
    <property type="entry name" value="Metallophos_2"/>
    <property type="match status" value="1"/>
</dbReference>
<gene>
    <name evidence="4" type="ORF">FTW19_15155</name>
</gene>
<dbReference type="GO" id="GO:0046872">
    <property type="term" value="F:metal ion binding"/>
    <property type="evidence" value="ECO:0007669"/>
    <property type="project" value="UniProtKB-KW"/>
</dbReference>
<dbReference type="Gene3D" id="3.60.21.10">
    <property type="match status" value="1"/>
</dbReference>
<feature type="domain" description="Calcineurin-like phosphoesterase" evidence="3">
    <location>
        <begin position="3"/>
        <end position="141"/>
    </location>
</feature>
<organism evidence="4 5">
    <name type="scientific">Terriglobus albidus</name>
    <dbReference type="NCBI Taxonomy" id="1592106"/>
    <lineage>
        <taxon>Bacteria</taxon>
        <taxon>Pseudomonadati</taxon>
        <taxon>Acidobacteriota</taxon>
        <taxon>Terriglobia</taxon>
        <taxon>Terriglobales</taxon>
        <taxon>Acidobacteriaceae</taxon>
        <taxon>Terriglobus</taxon>
    </lineage>
</organism>